<comment type="similarity">
    <text evidence="2">Belongs to the actin-binding proteins ADF family. Twinfilin subfamily.</text>
</comment>
<dbReference type="InterPro" id="IPR028458">
    <property type="entry name" value="Twinfilin"/>
</dbReference>
<evidence type="ECO:0000256" key="6">
    <source>
        <dbReference type="ARBA" id="ARBA00023212"/>
    </source>
</evidence>
<accession>A0A1Y2AX97</accession>
<gene>
    <name evidence="10" type="ORF">BCR39DRAFT_483792</name>
</gene>
<evidence type="ECO:0000256" key="7">
    <source>
        <dbReference type="ARBA" id="ARBA00038532"/>
    </source>
</evidence>
<dbReference type="GO" id="GO:0051015">
    <property type="term" value="F:actin filament binding"/>
    <property type="evidence" value="ECO:0007669"/>
    <property type="project" value="TreeGrafter"/>
</dbReference>
<evidence type="ECO:0000259" key="9">
    <source>
        <dbReference type="PROSITE" id="PS51263"/>
    </source>
</evidence>
<dbReference type="OrthoDB" id="10006997at2759"/>
<dbReference type="GO" id="GO:0051016">
    <property type="term" value="P:barbed-end actin filament capping"/>
    <property type="evidence" value="ECO:0007669"/>
    <property type="project" value="TreeGrafter"/>
</dbReference>
<evidence type="ECO:0000256" key="5">
    <source>
        <dbReference type="ARBA" id="ARBA00023203"/>
    </source>
</evidence>
<name>A0A1Y2AX97_9TREE</name>
<keyword evidence="11" id="KW-1185">Reference proteome</keyword>
<dbReference type="CDD" id="cd11285">
    <property type="entry name" value="ADF_Twf-N_like"/>
    <property type="match status" value="1"/>
</dbReference>
<dbReference type="FunCoup" id="A0A1Y2AX97">
    <property type="interactions" value="165"/>
</dbReference>
<feature type="compositionally biased region" description="Polar residues" evidence="8">
    <location>
        <begin position="447"/>
        <end position="457"/>
    </location>
</feature>
<feature type="region of interest" description="Disordered" evidence="8">
    <location>
        <begin position="263"/>
        <end position="345"/>
    </location>
</feature>
<sequence length="511" mass="54145">MSAPSGIKVPDDLKTAFSTAQADASDVRALVFVIQGESFKHITTVKPKGDYKEDTTLLAETLPNPKTPASFAYRLDSKELGKFEWMMVTYVPDDAAVRAKMLQASSRAGLLKALGANNFKHDWFATSTKDLTPAALSAYLKHLASPPPLSAAEAALAEVREAEAAEAKRVALDPEAESRRKRAVVGLAGKFSWGDGVQDALDKVALCSDDGWIVCLEIPTGNTSAISLIRSEACTPSHLASKLPDKSPCYTFYSYPTPAPPPQASIPTHVSSAPISSPRNTFQASQGGVRVVQAGNAPPVEEEKKEDEPDKENDKESVETPDVNDLEIKEAEQEPEKPAAVPDKPVGKGRVIFIYTCPSSSPIKSRMVYSSGVRSVQQDASDKADVEIATKLETSDISDLTESYLKSSLGPAKPSHSSSLPTQKTTSSSLSQAPAFGGAFGRPRPSPSLQPVRSATQVPLPASTGPSTPVSATPGEDEDSKEGIRRAFDAFGPRVGGGGGGFARPRPAGKR</sequence>
<feature type="compositionally biased region" description="Basic and acidic residues" evidence="8">
    <location>
        <begin position="301"/>
        <end position="318"/>
    </location>
</feature>
<evidence type="ECO:0000256" key="3">
    <source>
        <dbReference type="ARBA" id="ARBA00022490"/>
    </source>
</evidence>
<feature type="compositionally biased region" description="Polar residues" evidence="8">
    <location>
        <begin position="415"/>
        <end position="432"/>
    </location>
</feature>
<dbReference type="PROSITE" id="PS51263">
    <property type="entry name" value="ADF_H"/>
    <property type="match status" value="1"/>
</dbReference>
<evidence type="ECO:0000313" key="10">
    <source>
        <dbReference type="EMBL" id="ORY27213.1"/>
    </source>
</evidence>
<dbReference type="GO" id="GO:0003785">
    <property type="term" value="F:actin monomer binding"/>
    <property type="evidence" value="ECO:0007669"/>
    <property type="project" value="TreeGrafter"/>
</dbReference>
<dbReference type="Gene3D" id="3.40.20.10">
    <property type="entry name" value="Severin"/>
    <property type="match status" value="2"/>
</dbReference>
<dbReference type="GO" id="GO:0005884">
    <property type="term" value="C:actin filament"/>
    <property type="evidence" value="ECO:0007669"/>
    <property type="project" value="TreeGrafter"/>
</dbReference>
<dbReference type="PANTHER" id="PTHR13759:SF1">
    <property type="entry name" value="TWINFILIN"/>
    <property type="match status" value="1"/>
</dbReference>
<dbReference type="InterPro" id="IPR002108">
    <property type="entry name" value="ADF-H"/>
</dbReference>
<keyword evidence="6" id="KW-0206">Cytoskeleton</keyword>
<comment type="caution">
    <text evidence="10">The sequence shown here is derived from an EMBL/GenBank/DDBJ whole genome shotgun (WGS) entry which is preliminary data.</text>
</comment>
<dbReference type="SMART" id="SM00102">
    <property type="entry name" value="ADF"/>
    <property type="match status" value="1"/>
</dbReference>
<dbReference type="AlphaFoldDB" id="A0A1Y2AX97"/>
<dbReference type="EMBL" id="MCFC01000040">
    <property type="protein sequence ID" value="ORY27213.1"/>
    <property type="molecule type" value="Genomic_DNA"/>
</dbReference>
<dbReference type="InterPro" id="IPR029006">
    <property type="entry name" value="ADF-H/Gelsolin-like_dom_sf"/>
</dbReference>
<dbReference type="GO" id="GO:0005737">
    <property type="term" value="C:cytoplasm"/>
    <property type="evidence" value="ECO:0007669"/>
    <property type="project" value="TreeGrafter"/>
</dbReference>
<feature type="compositionally biased region" description="Basic and acidic residues" evidence="8">
    <location>
        <begin position="326"/>
        <end position="337"/>
    </location>
</feature>
<dbReference type="SUPFAM" id="SSF55753">
    <property type="entry name" value="Actin depolymerizing proteins"/>
    <property type="match status" value="2"/>
</dbReference>
<keyword evidence="5" id="KW-0009">Actin-binding</keyword>
<feature type="region of interest" description="Disordered" evidence="8">
    <location>
        <begin position="406"/>
        <end position="511"/>
    </location>
</feature>
<proteinExistence type="inferred from homology"/>
<organism evidence="10 11">
    <name type="scientific">Naematelia encephala</name>
    <dbReference type="NCBI Taxonomy" id="71784"/>
    <lineage>
        <taxon>Eukaryota</taxon>
        <taxon>Fungi</taxon>
        <taxon>Dikarya</taxon>
        <taxon>Basidiomycota</taxon>
        <taxon>Agaricomycotina</taxon>
        <taxon>Tremellomycetes</taxon>
        <taxon>Tremellales</taxon>
        <taxon>Naemateliaceae</taxon>
        <taxon>Naematelia</taxon>
    </lineage>
</organism>
<dbReference type="PANTHER" id="PTHR13759">
    <property type="entry name" value="TWINFILIN"/>
    <property type="match status" value="1"/>
</dbReference>
<evidence type="ECO:0000256" key="1">
    <source>
        <dbReference type="ARBA" id="ARBA00004245"/>
    </source>
</evidence>
<feature type="compositionally biased region" description="Polar residues" evidence="8">
    <location>
        <begin position="269"/>
        <end position="286"/>
    </location>
</feature>
<dbReference type="Pfam" id="PF00241">
    <property type="entry name" value="Cofilin_ADF"/>
    <property type="match status" value="2"/>
</dbReference>
<evidence type="ECO:0000256" key="8">
    <source>
        <dbReference type="SAM" id="MobiDB-lite"/>
    </source>
</evidence>
<protein>
    <recommendedName>
        <fullName evidence="9">ADF-H domain-containing protein</fullName>
    </recommendedName>
</protein>
<dbReference type="GO" id="GO:0030042">
    <property type="term" value="P:actin filament depolymerization"/>
    <property type="evidence" value="ECO:0007669"/>
    <property type="project" value="TreeGrafter"/>
</dbReference>
<comment type="subcellular location">
    <subcellularLocation>
        <location evidence="1">Cytoplasm</location>
        <location evidence="1">Cytoskeleton</location>
    </subcellularLocation>
</comment>
<dbReference type="Proteomes" id="UP000193986">
    <property type="component" value="Unassembled WGS sequence"/>
</dbReference>
<evidence type="ECO:0000313" key="11">
    <source>
        <dbReference type="Proteomes" id="UP000193986"/>
    </source>
</evidence>
<feature type="domain" description="ADF-H" evidence="9">
    <location>
        <begin position="6"/>
        <end position="141"/>
    </location>
</feature>
<keyword evidence="3" id="KW-0963">Cytoplasm</keyword>
<evidence type="ECO:0000256" key="2">
    <source>
        <dbReference type="ARBA" id="ARBA00009557"/>
    </source>
</evidence>
<evidence type="ECO:0000256" key="4">
    <source>
        <dbReference type="ARBA" id="ARBA00022737"/>
    </source>
</evidence>
<dbReference type="STRING" id="71784.A0A1Y2AX97"/>
<dbReference type="InParanoid" id="A0A1Y2AX97"/>
<reference evidence="10 11" key="1">
    <citation type="submission" date="2016-07" db="EMBL/GenBank/DDBJ databases">
        <title>Pervasive Adenine N6-methylation of Active Genes in Fungi.</title>
        <authorList>
            <consortium name="DOE Joint Genome Institute"/>
            <person name="Mondo S.J."/>
            <person name="Dannebaum R.O."/>
            <person name="Kuo R.C."/>
            <person name="Labutti K."/>
            <person name="Haridas S."/>
            <person name="Kuo A."/>
            <person name="Salamov A."/>
            <person name="Ahrendt S.R."/>
            <person name="Lipzen A."/>
            <person name="Sullivan W."/>
            <person name="Andreopoulos W.B."/>
            <person name="Clum A."/>
            <person name="Lindquist E."/>
            <person name="Daum C."/>
            <person name="Ramamoorthy G.K."/>
            <person name="Gryganskyi A."/>
            <person name="Culley D."/>
            <person name="Magnuson J.K."/>
            <person name="James T.Y."/>
            <person name="O'Malley M.A."/>
            <person name="Stajich J.E."/>
            <person name="Spatafora J.W."/>
            <person name="Visel A."/>
            <person name="Grigoriev I.V."/>
        </authorList>
    </citation>
    <scope>NUCLEOTIDE SEQUENCE [LARGE SCALE GENOMIC DNA]</scope>
    <source>
        <strain evidence="10 11">68-887.2</strain>
    </source>
</reference>
<keyword evidence="4" id="KW-0677">Repeat</keyword>
<comment type="subunit">
    <text evidence="7">Interacts with G-actin; ADP-actin form.</text>
</comment>